<dbReference type="Proteomes" id="UP000030661">
    <property type="component" value="Unassembled WGS sequence"/>
</dbReference>
<protein>
    <recommendedName>
        <fullName evidence="10">Tripartite ATP-independent periplasmic transporters DctQ component domain-containing protein</fullName>
    </recommendedName>
</protein>
<dbReference type="PANTHER" id="PTHR35011:SF2">
    <property type="entry name" value="2,3-DIKETO-L-GULONATE TRAP TRANSPORTER SMALL PERMEASE PROTEIN YIAM"/>
    <property type="match status" value="1"/>
</dbReference>
<feature type="transmembrane region" description="Helical" evidence="9">
    <location>
        <begin position="150"/>
        <end position="168"/>
    </location>
</feature>
<gene>
    <name evidence="11" type="ORF">U27_01356</name>
</gene>
<accession>A0A081CA51</accession>
<keyword evidence="2" id="KW-0813">Transport</keyword>
<evidence type="ECO:0000256" key="2">
    <source>
        <dbReference type="ARBA" id="ARBA00022448"/>
    </source>
</evidence>
<evidence type="ECO:0000256" key="3">
    <source>
        <dbReference type="ARBA" id="ARBA00022475"/>
    </source>
</evidence>
<feature type="domain" description="Tripartite ATP-independent periplasmic transporters DctQ component" evidence="10">
    <location>
        <begin position="46"/>
        <end position="175"/>
    </location>
</feature>
<dbReference type="InterPro" id="IPR007387">
    <property type="entry name" value="TRAP_DctQ"/>
</dbReference>
<keyword evidence="3" id="KW-1003">Cell membrane</keyword>
<organism evidence="11">
    <name type="scientific">Vecturithrix granuli</name>
    <dbReference type="NCBI Taxonomy" id="1499967"/>
    <lineage>
        <taxon>Bacteria</taxon>
        <taxon>Candidatus Moduliflexota</taxon>
        <taxon>Candidatus Vecturitrichia</taxon>
        <taxon>Candidatus Vecturitrichales</taxon>
        <taxon>Candidatus Vecturitrichaceae</taxon>
        <taxon>Candidatus Vecturithrix</taxon>
    </lineage>
</organism>
<evidence type="ECO:0000313" key="12">
    <source>
        <dbReference type="Proteomes" id="UP000030661"/>
    </source>
</evidence>
<evidence type="ECO:0000256" key="9">
    <source>
        <dbReference type="SAM" id="Phobius"/>
    </source>
</evidence>
<proteinExistence type="inferred from homology"/>
<name>A0A081CA51_VECG1</name>
<dbReference type="STRING" id="1499967.U27_01356"/>
<keyword evidence="6 9" id="KW-1133">Transmembrane helix</keyword>
<dbReference type="GO" id="GO:0005886">
    <property type="term" value="C:plasma membrane"/>
    <property type="evidence" value="ECO:0007669"/>
    <property type="project" value="UniProtKB-SubCell"/>
</dbReference>
<comment type="subcellular location">
    <subcellularLocation>
        <location evidence="1">Cell inner membrane</location>
        <topology evidence="1">Multi-pass membrane protein</topology>
    </subcellularLocation>
</comment>
<feature type="transmembrane region" description="Helical" evidence="9">
    <location>
        <begin position="70"/>
        <end position="88"/>
    </location>
</feature>
<feature type="transmembrane region" description="Helical" evidence="9">
    <location>
        <begin position="109"/>
        <end position="130"/>
    </location>
</feature>
<dbReference type="PANTHER" id="PTHR35011">
    <property type="entry name" value="2,3-DIKETO-L-GULONATE TRAP TRANSPORTER SMALL PERMEASE PROTEIN YIAM"/>
    <property type="match status" value="1"/>
</dbReference>
<reference evidence="11" key="1">
    <citation type="journal article" date="2015" name="PeerJ">
        <title>First genomic representation of candidate bacterial phylum KSB3 points to enhanced environmental sensing as a trigger of wastewater bulking.</title>
        <authorList>
            <person name="Sekiguchi Y."/>
            <person name="Ohashi A."/>
            <person name="Parks D.H."/>
            <person name="Yamauchi T."/>
            <person name="Tyson G.W."/>
            <person name="Hugenholtz P."/>
        </authorList>
    </citation>
    <scope>NUCLEOTIDE SEQUENCE [LARGE SCALE GENOMIC DNA]</scope>
</reference>
<evidence type="ECO:0000256" key="8">
    <source>
        <dbReference type="ARBA" id="ARBA00038436"/>
    </source>
</evidence>
<evidence type="ECO:0000256" key="6">
    <source>
        <dbReference type="ARBA" id="ARBA00022989"/>
    </source>
</evidence>
<dbReference type="HOGENOM" id="CLU_086356_3_6_0"/>
<dbReference type="GO" id="GO:0015740">
    <property type="term" value="P:C4-dicarboxylate transport"/>
    <property type="evidence" value="ECO:0007669"/>
    <property type="project" value="TreeGrafter"/>
</dbReference>
<dbReference type="EMBL" id="DF820479">
    <property type="protein sequence ID" value="GAK61456.1"/>
    <property type="molecule type" value="Genomic_DNA"/>
</dbReference>
<keyword evidence="4" id="KW-0997">Cell inner membrane</keyword>
<sequence length="178" mass="20252">MNAGQRCPGYTSVSETLKEHESMMKTFKHYLDYIIEGGAVLAFIGMCLAILIQVFARYLFQYPTPWAEELSRFLNVWAVFLAAAWAAKKGSHITIRAILDRLPASWQRPLILVIDTVVSILLLAIFWGSITMMRSSYTMSSTALHIRMTYFYLALAIGSFAMLCYYLEGIISTLKQKR</sequence>
<evidence type="ECO:0000256" key="1">
    <source>
        <dbReference type="ARBA" id="ARBA00004429"/>
    </source>
</evidence>
<comment type="similarity">
    <text evidence="8">Belongs to the TRAP transporter small permease family.</text>
</comment>
<evidence type="ECO:0000313" key="11">
    <source>
        <dbReference type="EMBL" id="GAK61456.1"/>
    </source>
</evidence>
<evidence type="ECO:0000259" key="10">
    <source>
        <dbReference type="Pfam" id="PF04290"/>
    </source>
</evidence>
<evidence type="ECO:0000256" key="7">
    <source>
        <dbReference type="ARBA" id="ARBA00023136"/>
    </source>
</evidence>
<feature type="transmembrane region" description="Helical" evidence="9">
    <location>
        <begin position="33"/>
        <end position="58"/>
    </location>
</feature>
<keyword evidence="5 9" id="KW-0812">Transmembrane</keyword>
<dbReference type="Pfam" id="PF04290">
    <property type="entry name" value="DctQ"/>
    <property type="match status" value="1"/>
</dbReference>
<evidence type="ECO:0000256" key="5">
    <source>
        <dbReference type="ARBA" id="ARBA00022692"/>
    </source>
</evidence>
<dbReference type="eggNOG" id="COG3090">
    <property type="taxonomic scope" value="Bacteria"/>
</dbReference>
<keyword evidence="7 9" id="KW-0472">Membrane</keyword>
<dbReference type="AlphaFoldDB" id="A0A081CA51"/>
<evidence type="ECO:0000256" key="4">
    <source>
        <dbReference type="ARBA" id="ARBA00022519"/>
    </source>
</evidence>
<dbReference type="InterPro" id="IPR055348">
    <property type="entry name" value="DctQ"/>
</dbReference>
<dbReference type="GO" id="GO:0022857">
    <property type="term" value="F:transmembrane transporter activity"/>
    <property type="evidence" value="ECO:0007669"/>
    <property type="project" value="TreeGrafter"/>
</dbReference>
<keyword evidence="12" id="KW-1185">Reference proteome</keyword>